<protein>
    <submittedName>
        <fullName evidence="1">DNA alkylation repair protein</fullName>
    </submittedName>
</protein>
<proteinExistence type="predicted"/>
<dbReference type="PANTHER" id="PTHR34070:SF1">
    <property type="entry name" value="DNA ALKYLATION REPAIR PROTEIN"/>
    <property type="match status" value="1"/>
</dbReference>
<dbReference type="CDD" id="cd06561">
    <property type="entry name" value="AlkD_like"/>
    <property type="match status" value="1"/>
</dbReference>
<evidence type="ECO:0000313" key="2">
    <source>
        <dbReference type="Proteomes" id="UP000318126"/>
    </source>
</evidence>
<keyword evidence="2" id="KW-1185">Reference proteome</keyword>
<dbReference type="EMBL" id="VKGK01000030">
    <property type="protein sequence ID" value="TRY12585.1"/>
    <property type="molecule type" value="Genomic_DNA"/>
</dbReference>
<gene>
    <name evidence="1" type="ORF">FN961_19710</name>
</gene>
<dbReference type="Proteomes" id="UP000318126">
    <property type="component" value="Unassembled WGS sequence"/>
</dbReference>
<dbReference type="AlphaFoldDB" id="A0A553JJH2"/>
<dbReference type="OrthoDB" id="9775346at2"/>
<dbReference type="InterPro" id="IPR016024">
    <property type="entry name" value="ARM-type_fold"/>
</dbReference>
<sequence length="253" mass="29574">MMNQYERHISRLREELRQRSSDEKAESSRRYFPDGINCIGANAADIKSIISGFHSDSHSENAELTAVEVLAIAEHLLLTAQCHEENLIAFGLLNKLVKKNYDDDLLLRFEYWLEHYASNWAQVDDLCIKTIYQFLLSRPHLIVKTQHWATSEVSWCRRASNVVWVKFIKRGMGKSTYYLDKQLAFKNCDLLIDDKDEFVQKSIGWLLKVTSQHHENDVIEYIENNATKMTRPTMRYAIEKMDAATRQRLLSLK</sequence>
<dbReference type="InterPro" id="IPR014825">
    <property type="entry name" value="DNA_alkylation"/>
</dbReference>
<reference evidence="2" key="1">
    <citation type="submission" date="2019-07" db="EMBL/GenBank/DDBJ databases">
        <title>Shewanella sp. YLB-08 draft genomic sequence.</title>
        <authorList>
            <person name="Yu L."/>
        </authorList>
    </citation>
    <scope>NUCLEOTIDE SEQUENCE [LARGE SCALE GENOMIC DNA]</scope>
    <source>
        <strain evidence="2">JCM 20706</strain>
    </source>
</reference>
<evidence type="ECO:0000313" key="1">
    <source>
        <dbReference type="EMBL" id="TRY12585.1"/>
    </source>
</evidence>
<name>A0A553JJH2_SHEHA</name>
<dbReference type="SUPFAM" id="SSF48371">
    <property type="entry name" value="ARM repeat"/>
    <property type="match status" value="1"/>
</dbReference>
<dbReference type="PANTHER" id="PTHR34070">
    <property type="entry name" value="ARMADILLO-TYPE FOLD"/>
    <property type="match status" value="1"/>
</dbReference>
<organism evidence="1 2">
    <name type="scientific">Shewanella hanedai</name>
    <name type="common">Alteromonas hanedai</name>
    <dbReference type="NCBI Taxonomy" id="25"/>
    <lineage>
        <taxon>Bacteria</taxon>
        <taxon>Pseudomonadati</taxon>
        <taxon>Pseudomonadota</taxon>
        <taxon>Gammaproteobacteria</taxon>
        <taxon>Alteromonadales</taxon>
        <taxon>Shewanellaceae</taxon>
        <taxon>Shewanella</taxon>
    </lineage>
</organism>
<comment type="caution">
    <text evidence="1">The sequence shown here is derived from an EMBL/GenBank/DDBJ whole genome shotgun (WGS) entry which is preliminary data.</text>
</comment>
<dbReference type="Pfam" id="PF08713">
    <property type="entry name" value="DNA_alkylation"/>
    <property type="match status" value="1"/>
</dbReference>
<accession>A0A553JJH2</accession>
<dbReference type="Gene3D" id="1.25.10.90">
    <property type="match status" value="1"/>
</dbReference>